<feature type="coiled-coil region" evidence="10">
    <location>
        <begin position="80"/>
        <end position="107"/>
    </location>
</feature>
<evidence type="ECO:0000256" key="4">
    <source>
        <dbReference type="ARBA" id="ARBA00016507"/>
    </source>
</evidence>
<comment type="caution">
    <text evidence="12">The sequence shown here is derived from an EMBL/GenBank/DDBJ whole genome shotgun (WGS) entry which is preliminary data.</text>
</comment>
<evidence type="ECO:0000256" key="10">
    <source>
        <dbReference type="SAM" id="Coils"/>
    </source>
</evidence>
<sequence length="230" mass="25897">MSSIFRNLDPAAFRPWELASFGDKHPKIELEPVSAPVVEAALAPMLTEEELEAVRQQARQEAYQDAYQSAFEQGLLDGKEQAYAESRAEMQQELQHLQELTTNFSAQLQHMGKETGKDLLALALDLAQAMLRTQIDMHPELILRITEDAIAQLPSRQQATQIHVHPDDAAQVKELLTPALQQIGWRICPDEQITRGGCMIETPQNVIDASLENRWQKLSAHITEQLQTPD</sequence>
<gene>
    <name evidence="12" type="ORF">H8K47_06050</name>
</gene>
<dbReference type="GO" id="GO:0009288">
    <property type="term" value="C:bacterial-type flagellum"/>
    <property type="evidence" value="ECO:0007669"/>
    <property type="project" value="InterPro"/>
</dbReference>
<evidence type="ECO:0000256" key="3">
    <source>
        <dbReference type="ARBA" id="ARBA00006602"/>
    </source>
</evidence>
<keyword evidence="5" id="KW-0813">Transport</keyword>
<feature type="domain" description="Flagellar assembly protein FliH/Type III secretion system HrpE" evidence="11">
    <location>
        <begin position="91"/>
        <end position="218"/>
    </location>
</feature>
<dbReference type="PRINTS" id="PR01003">
    <property type="entry name" value="FLGFLIH"/>
</dbReference>
<dbReference type="EMBL" id="JACOGG010000005">
    <property type="protein sequence ID" value="MBC3934919.1"/>
    <property type="molecule type" value="Genomic_DNA"/>
</dbReference>
<dbReference type="InterPro" id="IPR051472">
    <property type="entry name" value="T3SS_Stator/FliH"/>
</dbReference>
<dbReference type="InterPro" id="IPR000563">
    <property type="entry name" value="Flag_FliH"/>
</dbReference>
<dbReference type="PANTHER" id="PTHR34982">
    <property type="entry name" value="YOP PROTEINS TRANSLOCATION PROTEIN L"/>
    <property type="match status" value="1"/>
</dbReference>
<evidence type="ECO:0000256" key="9">
    <source>
        <dbReference type="ARBA" id="ARBA00023225"/>
    </source>
</evidence>
<dbReference type="Proteomes" id="UP000612361">
    <property type="component" value="Unassembled WGS sequence"/>
</dbReference>
<dbReference type="GO" id="GO:0005829">
    <property type="term" value="C:cytosol"/>
    <property type="evidence" value="ECO:0007669"/>
    <property type="project" value="TreeGrafter"/>
</dbReference>
<evidence type="ECO:0000256" key="2">
    <source>
        <dbReference type="ARBA" id="ARBA00004496"/>
    </source>
</evidence>
<dbReference type="Pfam" id="PF02108">
    <property type="entry name" value="FliH"/>
    <property type="match status" value="1"/>
</dbReference>
<comment type="subcellular location">
    <subcellularLocation>
        <location evidence="2">Cytoplasm</location>
    </subcellularLocation>
</comment>
<dbReference type="GO" id="GO:0003774">
    <property type="term" value="F:cytoskeletal motor activity"/>
    <property type="evidence" value="ECO:0007669"/>
    <property type="project" value="InterPro"/>
</dbReference>
<keyword evidence="10" id="KW-0175">Coiled coil</keyword>
<accession>A0A923HZ98</accession>
<dbReference type="GO" id="GO:0015031">
    <property type="term" value="P:protein transport"/>
    <property type="evidence" value="ECO:0007669"/>
    <property type="project" value="UniProtKB-KW"/>
</dbReference>
<dbReference type="GO" id="GO:0071973">
    <property type="term" value="P:bacterial-type flagellum-dependent cell motility"/>
    <property type="evidence" value="ECO:0007669"/>
    <property type="project" value="InterPro"/>
</dbReference>
<reference evidence="12" key="1">
    <citation type="submission" date="2020-08" db="EMBL/GenBank/DDBJ databases">
        <title>Novel species isolated from subtropical streams in China.</title>
        <authorList>
            <person name="Lu H."/>
        </authorList>
    </citation>
    <scope>NUCLEOTIDE SEQUENCE</scope>
    <source>
        <strain evidence="12">CY7W</strain>
    </source>
</reference>
<comment type="similarity">
    <text evidence="3">Belongs to the FliH family.</text>
</comment>
<keyword evidence="9" id="KW-1006">Bacterial flagellum protein export</keyword>
<evidence type="ECO:0000313" key="12">
    <source>
        <dbReference type="EMBL" id="MBC3934919.1"/>
    </source>
</evidence>
<keyword evidence="6" id="KW-0963">Cytoplasm</keyword>
<evidence type="ECO:0000256" key="5">
    <source>
        <dbReference type="ARBA" id="ARBA00022448"/>
    </source>
</evidence>
<proteinExistence type="inferred from homology"/>
<dbReference type="InterPro" id="IPR018035">
    <property type="entry name" value="Flagellar_FliH/T3SS_HrpE"/>
</dbReference>
<dbReference type="RefSeq" id="WP_186880526.1">
    <property type="nucleotide sequence ID" value="NZ_JACOGG010000005.1"/>
</dbReference>
<evidence type="ECO:0000256" key="7">
    <source>
        <dbReference type="ARBA" id="ARBA00022795"/>
    </source>
</evidence>
<protein>
    <recommendedName>
        <fullName evidence="4">Flagellar assembly protein FliH</fullName>
    </recommendedName>
</protein>
<evidence type="ECO:0000256" key="1">
    <source>
        <dbReference type="ARBA" id="ARBA00003041"/>
    </source>
</evidence>
<dbReference type="PANTHER" id="PTHR34982:SF1">
    <property type="entry name" value="FLAGELLAR ASSEMBLY PROTEIN FLIH"/>
    <property type="match status" value="1"/>
</dbReference>
<keyword evidence="7" id="KW-1005">Bacterial flagellum biogenesis</keyword>
<organism evidence="12 13">
    <name type="scientific">Undibacterium rugosum</name>
    <dbReference type="NCBI Taxonomy" id="2762291"/>
    <lineage>
        <taxon>Bacteria</taxon>
        <taxon>Pseudomonadati</taxon>
        <taxon>Pseudomonadota</taxon>
        <taxon>Betaproteobacteria</taxon>
        <taxon>Burkholderiales</taxon>
        <taxon>Oxalobacteraceae</taxon>
        <taxon>Undibacterium</taxon>
    </lineage>
</organism>
<name>A0A923HZ98_9BURK</name>
<evidence type="ECO:0000259" key="11">
    <source>
        <dbReference type="Pfam" id="PF02108"/>
    </source>
</evidence>
<keyword evidence="8" id="KW-0653">Protein transport</keyword>
<evidence type="ECO:0000256" key="8">
    <source>
        <dbReference type="ARBA" id="ARBA00022927"/>
    </source>
</evidence>
<dbReference type="GO" id="GO:0044781">
    <property type="term" value="P:bacterial-type flagellum organization"/>
    <property type="evidence" value="ECO:0007669"/>
    <property type="project" value="UniProtKB-KW"/>
</dbReference>
<evidence type="ECO:0000256" key="6">
    <source>
        <dbReference type="ARBA" id="ARBA00022490"/>
    </source>
</evidence>
<evidence type="ECO:0000313" key="13">
    <source>
        <dbReference type="Proteomes" id="UP000612361"/>
    </source>
</evidence>
<keyword evidence="13" id="KW-1185">Reference proteome</keyword>
<comment type="function">
    <text evidence="1">Needed for flagellar regrowth and assembly.</text>
</comment>
<dbReference type="AlphaFoldDB" id="A0A923HZ98"/>